<keyword evidence="5 7" id="KW-1133">Transmembrane helix</keyword>
<dbReference type="InterPro" id="IPR050601">
    <property type="entry name" value="CPA3_antiporter_subunitC"/>
</dbReference>
<dbReference type="RefSeq" id="WP_111249402.1">
    <property type="nucleotide sequence ID" value="NZ_QKWH01000001.1"/>
</dbReference>
<organism evidence="8 9">
    <name type="scientific">Xylanimonas oleitrophica</name>
    <dbReference type="NCBI Taxonomy" id="2607479"/>
    <lineage>
        <taxon>Bacteria</taxon>
        <taxon>Bacillati</taxon>
        <taxon>Actinomycetota</taxon>
        <taxon>Actinomycetes</taxon>
        <taxon>Micrococcales</taxon>
        <taxon>Promicromonosporaceae</taxon>
        <taxon>Xylanimonas</taxon>
    </lineage>
</organism>
<evidence type="ECO:0000256" key="1">
    <source>
        <dbReference type="ARBA" id="ARBA00004651"/>
    </source>
</evidence>
<sequence>MIVAIIVGLLAAGGVYLVLQREMLRIALGFALLSHAVNVLLVAAGGTGRRDQPLDGAVDPQTTADPLPQAFVLTAIVIAFAITVYMLALSVVGRRDDDTRDLSDAARSEVVASDDPLDVAEIARAYGAAAPEIHKEPTP</sequence>
<evidence type="ECO:0000256" key="2">
    <source>
        <dbReference type="ARBA" id="ARBA00010388"/>
    </source>
</evidence>
<dbReference type="AlphaFoldDB" id="A0A2W5XWQ7"/>
<dbReference type="PANTHER" id="PTHR34583">
    <property type="entry name" value="ANTIPORTER SUBUNIT MNHC2-RELATED"/>
    <property type="match status" value="1"/>
</dbReference>
<proteinExistence type="inferred from homology"/>
<dbReference type="Pfam" id="PF00420">
    <property type="entry name" value="Oxidored_q2"/>
    <property type="match status" value="1"/>
</dbReference>
<keyword evidence="3" id="KW-1003">Cell membrane</keyword>
<evidence type="ECO:0000256" key="7">
    <source>
        <dbReference type="SAM" id="Phobius"/>
    </source>
</evidence>
<protein>
    <submittedName>
        <fullName evidence="8">Cation:proton antiporter</fullName>
    </submittedName>
</protein>
<evidence type="ECO:0000256" key="3">
    <source>
        <dbReference type="ARBA" id="ARBA00022475"/>
    </source>
</evidence>
<keyword evidence="4 7" id="KW-0812">Transmembrane</keyword>
<evidence type="ECO:0000256" key="4">
    <source>
        <dbReference type="ARBA" id="ARBA00022692"/>
    </source>
</evidence>
<evidence type="ECO:0000313" key="8">
    <source>
        <dbReference type="EMBL" id="PZR55038.1"/>
    </source>
</evidence>
<evidence type="ECO:0000313" key="9">
    <source>
        <dbReference type="Proteomes" id="UP000248783"/>
    </source>
</evidence>
<dbReference type="InterPro" id="IPR039428">
    <property type="entry name" value="NUOK/Mnh_C1-like"/>
</dbReference>
<name>A0A2W5XWQ7_9MICO</name>
<evidence type="ECO:0000256" key="6">
    <source>
        <dbReference type="ARBA" id="ARBA00023136"/>
    </source>
</evidence>
<comment type="caution">
    <text evidence="8">The sequence shown here is derived from an EMBL/GenBank/DDBJ whole genome shotgun (WGS) entry which is preliminary data.</text>
</comment>
<comment type="similarity">
    <text evidence="2">Belongs to the CPA3 antiporters (TC 2.A.63) subunit C family.</text>
</comment>
<keyword evidence="9" id="KW-1185">Reference proteome</keyword>
<keyword evidence="6 7" id="KW-0472">Membrane</keyword>
<accession>A0A2W5XWQ7</accession>
<dbReference type="Proteomes" id="UP000248783">
    <property type="component" value="Unassembled WGS sequence"/>
</dbReference>
<dbReference type="EMBL" id="QKWH01000001">
    <property type="protein sequence ID" value="PZR55038.1"/>
    <property type="molecule type" value="Genomic_DNA"/>
</dbReference>
<evidence type="ECO:0000256" key="5">
    <source>
        <dbReference type="ARBA" id="ARBA00022989"/>
    </source>
</evidence>
<dbReference type="GO" id="GO:0005886">
    <property type="term" value="C:plasma membrane"/>
    <property type="evidence" value="ECO:0007669"/>
    <property type="project" value="UniProtKB-SubCell"/>
</dbReference>
<reference evidence="8 9" key="1">
    <citation type="submission" date="2018-06" db="EMBL/GenBank/DDBJ databases">
        <title>Whole genome sequencing of a novel hydrocarbon degrading bacterial strain, PW21 isolated from oil contaminated produced water sample.</title>
        <authorList>
            <person name="Nagkirti P."/>
            <person name="Shaikh A."/>
            <person name="Gowdaman V."/>
            <person name="Engineer A.E."/>
            <person name="Dagar S."/>
            <person name="Dhakephalkar P.K."/>
        </authorList>
    </citation>
    <scope>NUCLEOTIDE SEQUENCE [LARGE SCALE GENOMIC DNA]</scope>
    <source>
        <strain evidence="8 9">PW21</strain>
    </source>
</reference>
<dbReference type="Gene3D" id="1.10.287.3510">
    <property type="match status" value="1"/>
</dbReference>
<feature type="transmembrane region" description="Helical" evidence="7">
    <location>
        <begin position="70"/>
        <end position="92"/>
    </location>
</feature>
<gene>
    <name evidence="8" type="ORF">DNL40_01180</name>
</gene>
<comment type="subcellular location">
    <subcellularLocation>
        <location evidence="1">Cell membrane</location>
        <topology evidence="1">Multi-pass membrane protein</topology>
    </subcellularLocation>
</comment>
<dbReference type="PANTHER" id="PTHR34583:SF2">
    <property type="entry name" value="ANTIPORTER SUBUNIT MNHC2-RELATED"/>
    <property type="match status" value="1"/>
</dbReference>